<dbReference type="InterPro" id="IPR048324">
    <property type="entry name" value="ZSWIM1-3_RNaseH-like"/>
</dbReference>
<feature type="domain" description="ZSWIM1/3 RNaseH-like" evidence="1">
    <location>
        <begin position="9"/>
        <end position="64"/>
    </location>
</feature>
<accession>A0AAD9LA89</accession>
<dbReference type="Proteomes" id="UP001259832">
    <property type="component" value="Unassembled WGS sequence"/>
</dbReference>
<dbReference type="AlphaFoldDB" id="A0AAD9LA89"/>
<comment type="caution">
    <text evidence="3">The sequence shown here is derived from an EMBL/GenBank/DDBJ whole genome shotgun (WGS) entry which is preliminary data.</text>
</comment>
<reference evidence="3" key="1">
    <citation type="submission" date="2023-08" db="EMBL/GenBank/DDBJ databases">
        <title>Reference Genome Resource for the Citrus Pathogen Phytophthora citrophthora.</title>
        <authorList>
            <person name="Moller H."/>
            <person name="Coetzee B."/>
            <person name="Rose L.J."/>
            <person name="Van Niekerk J.M."/>
        </authorList>
    </citation>
    <scope>NUCLEOTIDE SEQUENCE</scope>
    <source>
        <strain evidence="3">STE-U-9442</strain>
    </source>
</reference>
<gene>
    <name evidence="3" type="ORF">P3T76_015522</name>
    <name evidence="2" type="ORF">P3T76_015968</name>
</gene>
<dbReference type="Pfam" id="PF21056">
    <property type="entry name" value="ZSWIM1-3_RNaseH-like"/>
    <property type="match status" value="1"/>
</dbReference>
<dbReference type="EMBL" id="JASMQC010000063">
    <property type="protein sequence ID" value="KAK1928551.1"/>
    <property type="molecule type" value="Genomic_DNA"/>
</dbReference>
<protein>
    <recommendedName>
        <fullName evidence="1">ZSWIM1/3 RNaseH-like domain-containing protein</fullName>
    </recommendedName>
</protein>
<evidence type="ECO:0000259" key="1">
    <source>
        <dbReference type="Pfam" id="PF21056"/>
    </source>
</evidence>
<dbReference type="EMBL" id="JASMQC010000054">
    <property type="protein sequence ID" value="KAK1928988.1"/>
    <property type="molecule type" value="Genomic_DNA"/>
</dbReference>
<name>A0AAD9LA89_9STRA</name>
<sequence length="64" mass="7165">MQFFYLATGSLVVTTATGRGFPTIDVICLNEQANTIPRILGYFNVKNSRWKQIQSIVIDKGVTE</sequence>
<evidence type="ECO:0000313" key="2">
    <source>
        <dbReference type="EMBL" id="KAK1928551.1"/>
    </source>
</evidence>
<proteinExistence type="predicted"/>
<evidence type="ECO:0000313" key="4">
    <source>
        <dbReference type="Proteomes" id="UP001259832"/>
    </source>
</evidence>
<keyword evidence="4" id="KW-1185">Reference proteome</keyword>
<evidence type="ECO:0000313" key="3">
    <source>
        <dbReference type="EMBL" id="KAK1928988.1"/>
    </source>
</evidence>
<organism evidence="3 4">
    <name type="scientific">Phytophthora citrophthora</name>
    <dbReference type="NCBI Taxonomy" id="4793"/>
    <lineage>
        <taxon>Eukaryota</taxon>
        <taxon>Sar</taxon>
        <taxon>Stramenopiles</taxon>
        <taxon>Oomycota</taxon>
        <taxon>Peronosporomycetes</taxon>
        <taxon>Peronosporales</taxon>
        <taxon>Peronosporaceae</taxon>
        <taxon>Phytophthora</taxon>
    </lineage>
</organism>